<keyword evidence="1" id="KW-0472">Membrane</keyword>
<name>A0A8D8EUX5_CULPI</name>
<sequence>MHVVQRSQPLLARCCQPKTKHFSHHNTPHHTTEIDPLFRRTCSPGLHADFCPRCSLSVDVHNLTVVFFVPSTKDLQDRDGRISRFRRRMDVLYDSFNRIGKFKTEFYGICCLKLLAYLIIWFVLFERYSCCLSVCFTIGLLL</sequence>
<keyword evidence="1" id="KW-0812">Transmembrane</keyword>
<dbReference type="AlphaFoldDB" id="A0A8D8EUX5"/>
<feature type="transmembrane region" description="Helical" evidence="1">
    <location>
        <begin position="106"/>
        <end position="125"/>
    </location>
</feature>
<evidence type="ECO:0000313" key="2">
    <source>
        <dbReference type="EMBL" id="CAG6447165.1"/>
    </source>
</evidence>
<accession>A0A8D8EUX5</accession>
<protein>
    <submittedName>
        <fullName evidence="2">(northern house mosquito) hypothetical protein</fullName>
    </submittedName>
</protein>
<dbReference type="EMBL" id="HBUE01008502">
    <property type="protein sequence ID" value="CAG6447165.1"/>
    <property type="molecule type" value="Transcribed_RNA"/>
</dbReference>
<evidence type="ECO:0000256" key="1">
    <source>
        <dbReference type="SAM" id="Phobius"/>
    </source>
</evidence>
<proteinExistence type="predicted"/>
<reference evidence="2" key="1">
    <citation type="submission" date="2021-05" db="EMBL/GenBank/DDBJ databases">
        <authorList>
            <person name="Alioto T."/>
            <person name="Alioto T."/>
            <person name="Gomez Garrido J."/>
        </authorList>
    </citation>
    <scope>NUCLEOTIDE SEQUENCE</scope>
</reference>
<organism evidence="2">
    <name type="scientific">Culex pipiens</name>
    <name type="common">House mosquito</name>
    <dbReference type="NCBI Taxonomy" id="7175"/>
    <lineage>
        <taxon>Eukaryota</taxon>
        <taxon>Metazoa</taxon>
        <taxon>Ecdysozoa</taxon>
        <taxon>Arthropoda</taxon>
        <taxon>Hexapoda</taxon>
        <taxon>Insecta</taxon>
        <taxon>Pterygota</taxon>
        <taxon>Neoptera</taxon>
        <taxon>Endopterygota</taxon>
        <taxon>Diptera</taxon>
        <taxon>Nematocera</taxon>
        <taxon>Culicoidea</taxon>
        <taxon>Culicidae</taxon>
        <taxon>Culicinae</taxon>
        <taxon>Culicini</taxon>
        <taxon>Culex</taxon>
        <taxon>Culex</taxon>
    </lineage>
</organism>
<keyword evidence="1" id="KW-1133">Transmembrane helix</keyword>